<keyword evidence="6" id="KW-0408">Iron</keyword>
<dbReference type="InterPro" id="IPR011538">
    <property type="entry name" value="Nuo51_FMN-bd"/>
</dbReference>
<evidence type="ECO:0000313" key="10">
    <source>
        <dbReference type="EMBL" id="SHH31213.1"/>
    </source>
</evidence>
<dbReference type="Pfam" id="PF01512">
    <property type="entry name" value="Complex1_51K"/>
    <property type="match status" value="1"/>
</dbReference>
<keyword evidence="3" id="KW-0479">Metal-binding</keyword>
<reference evidence="11" key="1">
    <citation type="submission" date="2016-11" db="EMBL/GenBank/DDBJ databases">
        <authorList>
            <person name="Varghese N."/>
            <person name="Submissions S."/>
        </authorList>
    </citation>
    <scope>NUCLEOTIDE SEQUENCE [LARGE SCALE GENOMIC DNA]</scope>
    <source>
        <strain evidence="11">DSM 2635</strain>
    </source>
</reference>
<dbReference type="GO" id="GO:0046872">
    <property type="term" value="F:metal ion binding"/>
    <property type="evidence" value="ECO:0007669"/>
    <property type="project" value="UniProtKB-KW"/>
</dbReference>
<evidence type="ECO:0000313" key="11">
    <source>
        <dbReference type="Proteomes" id="UP000243255"/>
    </source>
</evidence>
<keyword evidence="7" id="KW-0411">Iron-sulfur</keyword>
<keyword evidence="1" id="KW-0813">Transport</keyword>
<keyword evidence="4" id="KW-0677">Repeat</keyword>
<dbReference type="InterPro" id="IPR026902">
    <property type="entry name" value="RnfC_N"/>
</dbReference>
<gene>
    <name evidence="10" type="ORF">SAMN04488530_13515</name>
</gene>
<dbReference type="PANTHER" id="PTHR43034:SF2">
    <property type="entry name" value="ION-TRANSLOCATING OXIDOREDUCTASE COMPLEX SUBUNIT C"/>
    <property type="match status" value="1"/>
</dbReference>
<protein>
    <submittedName>
        <fullName evidence="10">Proline reductase-associated electron transfer protein PrdC</fullName>
    </submittedName>
</protein>
<name>A0A1M5RZG8_9FIRM</name>
<dbReference type="SUPFAM" id="SSF142019">
    <property type="entry name" value="Nqo1 FMN-binding domain-like"/>
    <property type="match status" value="1"/>
</dbReference>
<organism evidence="10 11">
    <name type="scientific">Asaccharospora irregularis DSM 2635</name>
    <dbReference type="NCBI Taxonomy" id="1121321"/>
    <lineage>
        <taxon>Bacteria</taxon>
        <taxon>Bacillati</taxon>
        <taxon>Bacillota</taxon>
        <taxon>Clostridia</taxon>
        <taxon>Peptostreptococcales</taxon>
        <taxon>Peptostreptococcaceae</taxon>
        <taxon>Asaccharospora</taxon>
    </lineage>
</organism>
<dbReference type="Pfam" id="PF13375">
    <property type="entry name" value="RnfC_N"/>
    <property type="match status" value="1"/>
</dbReference>
<evidence type="ECO:0000256" key="7">
    <source>
        <dbReference type="ARBA" id="ARBA00023014"/>
    </source>
</evidence>
<dbReference type="RefSeq" id="WP_073127179.1">
    <property type="nucleotide sequence ID" value="NZ_BAABCH010000082.1"/>
</dbReference>
<dbReference type="Gene3D" id="3.40.50.11540">
    <property type="entry name" value="NADH-ubiquinone oxidoreductase 51kDa subunit"/>
    <property type="match status" value="1"/>
</dbReference>
<keyword evidence="11" id="KW-1185">Reference proteome</keyword>
<feature type="domain" description="NADH-ubiquinone oxidoreductase 51kDa subunit FMN-binding" evidence="8">
    <location>
        <begin position="83"/>
        <end position="226"/>
    </location>
</feature>
<feature type="domain" description="RnfC Barrel sandwich hybrid" evidence="9">
    <location>
        <begin position="4"/>
        <end position="60"/>
    </location>
</feature>
<evidence type="ECO:0000256" key="1">
    <source>
        <dbReference type="ARBA" id="ARBA00022448"/>
    </source>
</evidence>
<evidence type="ECO:0000256" key="3">
    <source>
        <dbReference type="ARBA" id="ARBA00022723"/>
    </source>
</evidence>
<dbReference type="InterPro" id="IPR037225">
    <property type="entry name" value="Nuo51_FMN-bd_sf"/>
</dbReference>
<dbReference type="STRING" id="1121321.SAMN04488530_13515"/>
<evidence type="ECO:0000256" key="6">
    <source>
        <dbReference type="ARBA" id="ARBA00023004"/>
    </source>
</evidence>
<dbReference type="NCBIfam" id="TIGR04481">
    <property type="entry name" value="PR_assoc_PrdC"/>
    <property type="match status" value="1"/>
</dbReference>
<evidence type="ECO:0000256" key="5">
    <source>
        <dbReference type="ARBA" id="ARBA00022982"/>
    </source>
</evidence>
<evidence type="ECO:0000259" key="9">
    <source>
        <dbReference type="Pfam" id="PF13375"/>
    </source>
</evidence>
<dbReference type="SUPFAM" id="SSF142984">
    <property type="entry name" value="Nqo1 middle domain-like"/>
    <property type="match status" value="1"/>
</dbReference>
<evidence type="ECO:0000256" key="2">
    <source>
        <dbReference type="ARBA" id="ARBA00022485"/>
    </source>
</evidence>
<accession>A0A1M5RZG8</accession>
<proteinExistence type="predicted"/>
<dbReference type="InterPro" id="IPR010208">
    <property type="entry name" value="Ion_transpt_RnfC/RsxC"/>
</dbReference>
<dbReference type="GO" id="GO:0009055">
    <property type="term" value="F:electron transfer activity"/>
    <property type="evidence" value="ECO:0007669"/>
    <property type="project" value="InterPro"/>
</dbReference>
<dbReference type="OrthoDB" id="9767754at2"/>
<keyword evidence="5" id="KW-0249">Electron transport</keyword>
<dbReference type="Proteomes" id="UP000243255">
    <property type="component" value="Unassembled WGS sequence"/>
</dbReference>
<dbReference type="InterPro" id="IPR031001">
    <property type="entry name" value="PR_assoc_PrdC"/>
</dbReference>
<evidence type="ECO:0000259" key="8">
    <source>
        <dbReference type="Pfam" id="PF01512"/>
    </source>
</evidence>
<dbReference type="GO" id="GO:0016020">
    <property type="term" value="C:membrane"/>
    <property type="evidence" value="ECO:0007669"/>
    <property type="project" value="InterPro"/>
</dbReference>
<dbReference type="GO" id="GO:0051539">
    <property type="term" value="F:4 iron, 4 sulfur cluster binding"/>
    <property type="evidence" value="ECO:0007669"/>
    <property type="project" value="UniProtKB-KW"/>
</dbReference>
<dbReference type="AlphaFoldDB" id="A0A1M5RZG8"/>
<sequence>MNKLYSILLKQHVGAVNEPVVSVGDEVKRGTLIAKPTGLGANIYASVSGKIKEINEQAIVIEADEVQDETFEPLKGEGILELIEEAGIVGMGGAGFPTHIKLKTDLKGGTILVNAAECEPLLAHNIQQIMDEPQKLYNGLKYVMEVTNAGKGVLAIKGKHKKAIEIFKSIIKPEDNIEVSELVDMYPMGEERAIIRDVLGKLLEPTQLPLEAGAVVINVETVCRITEAVEQKRPVISKNITVVGQLNPGKESQVFMDVPIGTTVEELIEKAGGIKGKHGEVILGGPFTGKATELEAPITKTSGGIIVTMEFVNEPRKMGLLVCACGPNEERMRDIAHKMGVSDDKIVSVQKCKQAVDVRGNLKCENPGHCPGQAQKCIEFKKAGAEVILIGNCTDCSNTVMGSAPKLKLGVYHITDHVMRTVNHPLIRRIKGDVRLKIK</sequence>
<dbReference type="PANTHER" id="PTHR43034">
    <property type="entry name" value="ION-TRANSLOCATING OXIDOREDUCTASE COMPLEX SUBUNIT C"/>
    <property type="match status" value="1"/>
</dbReference>
<evidence type="ECO:0000256" key="4">
    <source>
        <dbReference type="ARBA" id="ARBA00022737"/>
    </source>
</evidence>
<keyword evidence="2" id="KW-0004">4Fe-4S</keyword>
<dbReference type="EMBL" id="FQWX01000035">
    <property type="protein sequence ID" value="SHH31213.1"/>
    <property type="molecule type" value="Genomic_DNA"/>
</dbReference>